<evidence type="ECO:0000256" key="1">
    <source>
        <dbReference type="ARBA" id="ARBA00007358"/>
    </source>
</evidence>
<dbReference type="Proteomes" id="UP001524502">
    <property type="component" value="Unassembled WGS sequence"/>
</dbReference>
<keyword evidence="2" id="KW-0560">Oxidoreductase</keyword>
<dbReference type="RefSeq" id="WP_256133798.1">
    <property type="nucleotide sequence ID" value="NZ_JANFXK010000044.1"/>
</dbReference>
<dbReference type="PANTHER" id="PTHR11496:SF102">
    <property type="entry name" value="ALCOHOL DEHYDROGENASE 4"/>
    <property type="match status" value="1"/>
</dbReference>
<proteinExistence type="inferred from homology"/>
<name>A0ABT1RUP0_9FIRM</name>
<accession>A0ABT1RUP0</accession>
<dbReference type="InterPro" id="IPR039697">
    <property type="entry name" value="Alcohol_dehydrogenase_Fe"/>
</dbReference>
<evidence type="ECO:0000259" key="4">
    <source>
        <dbReference type="Pfam" id="PF00465"/>
    </source>
</evidence>
<evidence type="ECO:0000313" key="7">
    <source>
        <dbReference type="Proteomes" id="UP001524502"/>
    </source>
</evidence>
<feature type="domain" description="Alcohol dehydrogenase iron-type/glycerol dehydrogenase GldA" evidence="4">
    <location>
        <begin position="10"/>
        <end position="178"/>
    </location>
</feature>
<keyword evidence="3" id="KW-0520">NAD</keyword>
<evidence type="ECO:0000259" key="5">
    <source>
        <dbReference type="Pfam" id="PF25137"/>
    </source>
</evidence>
<comment type="caution">
    <text evidence="6">The sequence shown here is derived from an EMBL/GenBank/DDBJ whole genome shotgun (WGS) entry which is preliminary data.</text>
</comment>
<dbReference type="Pfam" id="PF25137">
    <property type="entry name" value="ADH_Fe_C"/>
    <property type="match status" value="1"/>
</dbReference>
<dbReference type="InterPro" id="IPR018211">
    <property type="entry name" value="ADH_Fe_CS"/>
</dbReference>
<reference evidence="6 7" key="1">
    <citation type="submission" date="2022-06" db="EMBL/GenBank/DDBJ databases">
        <title>Isolation of gut microbiota from human fecal samples.</title>
        <authorList>
            <person name="Pamer E.G."/>
            <person name="Barat B."/>
            <person name="Waligurski E."/>
            <person name="Medina S."/>
            <person name="Paddock L."/>
            <person name="Mostad J."/>
        </authorList>
    </citation>
    <scope>NUCLEOTIDE SEQUENCE [LARGE SCALE GENOMIC DNA]</scope>
    <source>
        <strain evidence="6 7">SL.3.17</strain>
    </source>
</reference>
<evidence type="ECO:0000256" key="2">
    <source>
        <dbReference type="ARBA" id="ARBA00023002"/>
    </source>
</evidence>
<gene>
    <name evidence="6" type="ORF">NE619_17825</name>
</gene>
<dbReference type="PROSITE" id="PS00913">
    <property type="entry name" value="ADH_IRON_1"/>
    <property type="match status" value="1"/>
</dbReference>
<dbReference type="Pfam" id="PF00465">
    <property type="entry name" value="Fe-ADH"/>
    <property type="match status" value="1"/>
</dbReference>
<dbReference type="CDD" id="cd08551">
    <property type="entry name" value="Fe-ADH"/>
    <property type="match status" value="1"/>
</dbReference>
<evidence type="ECO:0000256" key="3">
    <source>
        <dbReference type="ARBA" id="ARBA00023027"/>
    </source>
</evidence>
<comment type="similarity">
    <text evidence="1">Belongs to the iron-containing alcohol dehydrogenase family.</text>
</comment>
<dbReference type="EMBL" id="JANFXK010000044">
    <property type="protein sequence ID" value="MCQ4638591.1"/>
    <property type="molecule type" value="Genomic_DNA"/>
</dbReference>
<dbReference type="InterPro" id="IPR056798">
    <property type="entry name" value="ADH_Fe_C"/>
</dbReference>
<organism evidence="6 7">
    <name type="scientific">Anaerovorax odorimutans</name>
    <dbReference type="NCBI Taxonomy" id="109327"/>
    <lineage>
        <taxon>Bacteria</taxon>
        <taxon>Bacillati</taxon>
        <taxon>Bacillota</taxon>
        <taxon>Clostridia</taxon>
        <taxon>Peptostreptococcales</taxon>
        <taxon>Anaerovoracaceae</taxon>
        <taxon>Anaerovorax</taxon>
    </lineage>
</organism>
<feature type="domain" description="Fe-containing alcohol dehydrogenase-like C-terminal" evidence="5">
    <location>
        <begin position="190"/>
        <end position="383"/>
    </location>
</feature>
<dbReference type="InterPro" id="IPR001670">
    <property type="entry name" value="ADH_Fe/GldA"/>
</dbReference>
<sequence>MQKNFVFELPTKIEFGEGKILKTGDSAKTLGASRVILITDRGLSKTEIINNVMTSLKNADMQVLLYDDVRANPRDTEAQKAAEFARSEGADAVVACGGGSSMDLGKAVAALLTNQGDIQSIMKPNRVERRPAPLICIPTTAGTGSEVTSFAVLTIEKENRKSSIFDDKIRPDIAINDPAVLYELPSAVAAPTGMDALTHAIEAYTCKLANPVTDGLALQAMRYISESLPSFIQEKDRESCFKMMAGSLMAGIAFGFSDIAGVHCMAEALGGMYDTPHGVANSIFLPIVFEYNSTADLERHRNVALALGVDPTNKTREEIIAEAVGWLKDLSAELKIPSLKQLGYVNRQKFGELADLCMKNVSLPSNARSLEKADFISLFEAAYKI</sequence>
<dbReference type="Gene3D" id="3.40.50.1970">
    <property type="match status" value="1"/>
</dbReference>
<dbReference type="Gene3D" id="1.20.1090.10">
    <property type="entry name" value="Dehydroquinate synthase-like - alpha domain"/>
    <property type="match status" value="1"/>
</dbReference>
<protein>
    <submittedName>
        <fullName evidence="6">Iron-containing alcohol dehydrogenase</fullName>
    </submittedName>
</protein>
<evidence type="ECO:0000313" key="6">
    <source>
        <dbReference type="EMBL" id="MCQ4638591.1"/>
    </source>
</evidence>
<keyword evidence="7" id="KW-1185">Reference proteome</keyword>
<dbReference type="SUPFAM" id="SSF56796">
    <property type="entry name" value="Dehydroquinate synthase-like"/>
    <property type="match status" value="1"/>
</dbReference>
<dbReference type="PANTHER" id="PTHR11496">
    <property type="entry name" value="ALCOHOL DEHYDROGENASE"/>
    <property type="match status" value="1"/>
</dbReference>